<keyword evidence="1" id="KW-1133">Transmembrane helix</keyword>
<accession>A0A6A5SHZ1</accession>
<evidence type="ECO:0000313" key="2">
    <source>
        <dbReference type="EMBL" id="KAF1939304.1"/>
    </source>
</evidence>
<organism evidence="2 3">
    <name type="scientific">Clathrospora elynae</name>
    <dbReference type="NCBI Taxonomy" id="706981"/>
    <lineage>
        <taxon>Eukaryota</taxon>
        <taxon>Fungi</taxon>
        <taxon>Dikarya</taxon>
        <taxon>Ascomycota</taxon>
        <taxon>Pezizomycotina</taxon>
        <taxon>Dothideomycetes</taxon>
        <taxon>Pleosporomycetidae</taxon>
        <taxon>Pleosporales</taxon>
        <taxon>Diademaceae</taxon>
        <taxon>Clathrospora</taxon>
    </lineage>
</organism>
<feature type="transmembrane region" description="Helical" evidence="1">
    <location>
        <begin position="12"/>
        <end position="31"/>
    </location>
</feature>
<keyword evidence="1" id="KW-0812">Transmembrane</keyword>
<evidence type="ECO:0000313" key="3">
    <source>
        <dbReference type="Proteomes" id="UP000800038"/>
    </source>
</evidence>
<evidence type="ECO:0000256" key="1">
    <source>
        <dbReference type="SAM" id="Phobius"/>
    </source>
</evidence>
<keyword evidence="3" id="KW-1185">Reference proteome</keyword>
<dbReference type="AlphaFoldDB" id="A0A6A5SHZ1"/>
<name>A0A6A5SHZ1_9PLEO</name>
<gene>
    <name evidence="2" type="ORF">EJ02DRAFT_457066</name>
</gene>
<proteinExistence type="predicted"/>
<dbReference type="Proteomes" id="UP000800038">
    <property type="component" value="Unassembled WGS sequence"/>
</dbReference>
<sequence length="109" mass="11741">MVDTSYRSLETYSFTILSISNCIVCSAVITIRFQLLFVTFADTATAQFTTSVQGSGTATVTFASSSTARPASIPTTSIAVYTPETTIDSWVCAMSKGPSREHEGRSLMY</sequence>
<protein>
    <submittedName>
        <fullName evidence="2">Uncharacterized protein</fullName>
    </submittedName>
</protein>
<reference evidence="2" key="1">
    <citation type="journal article" date="2020" name="Stud. Mycol.">
        <title>101 Dothideomycetes genomes: a test case for predicting lifestyles and emergence of pathogens.</title>
        <authorList>
            <person name="Haridas S."/>
            <person name="Albert R."/>
            <person name="Binder M."/>
            <person name="Bloem J."/>
            <person name="Labutti K."/>
            <person name="Salamov A."/>
            <person name="Andreopoulos B."/>
            <person name="Baker S."/>
            <person name="Barry K."/>
            <person name="Bills G."/>
            <person name="Bluhm B."/>
            <person name="Cannon C."/>
            <person name="Castanera R."/>
            <person name="Culley D."/>
            <person name="Daum C."/>
            <person name="Ezra D."/>
            <person name="Gonzalez J."/>
            <person name="Henrissat B."/>
            <person name="Kuo A."/>
            <person name="Liang C."/>
            <person name="Lipzen A."/>
            <person name="Lutzoni F."/>
            <person name="Magnuson J."/>
            <person name="Mondo S."/>
            <person name="Nolan M."/>
            <person name="Ohm R."/>
            <person name="Pangilinan J."/>
            <person name="Park H.-J."/>
            <person name="Ramirez L."/>
            <person name="Alfaro M."/>
            <person name="Sun H."/>
            <person name="Tritt A."/>
            <person name="Yoshinaga Y."/>
            <person name="Zwiers L.-H."/>
            <person name="Turgeon B."/>
            <person name="Goodwin S."/>
            <person name="Spatafora J."/>
            <person name="Crous P."/>
            <person name="Grigoriev I."/>
        </authorList>
    </citation>
    <scope>NUCLEOTIDE SEQUENCE</scope>
    <source>
        <strain evidence="2">CBS 161.51</strain>
    </source>
</reference>
<dbReference type="EMBL" id="ML976084">
    <property type="protein sequence ID" value="KAF1939304.1"/>
    <property type="molecule type" value="Genomic_DNA"/>
</dbReference>
<keyword evidence="1" id="KW-0472">Membrane</keyword>